<dbReference type="InterPro" id="IPR050058">
    <property type="entry name" value="Ala-tRNA_ligase"/>
</dbReference>
<dbReference type="PANTHER" id="PTHR11777:SF36">
    <property type="entry name" value="ALANINE--TRNA LIGASE, CYTOPLASMIC"/>
    <property type="match status" value="1"/>
</dbReference>
<evidence type="ECO:0000256" key="1">
    <source>
        <dbReference type="ARBA" id="ARBA00022490"/>
    </source>
</evidence>
<dbReference type="Proteomes" id="UP000550707">
    <property type="component" value="Unassembled WGS sequence"/>
</dbReference>
<accession>A0A7J8C520</accession>
<dbReference type="EMBL" id="JACASF010000021">
    <property type="protein sequence ID" value="KAF6405958.1"/>
    <property type="molecule type" value="Genomic_DNA"/>
</dbReference>
<dbReference type="GO" id="GO:0046872">
    <property type="term" value="F:metal ion binding"/>
    <property type="evidence" value="ECO:0007669"/>
    <property type="project" value="UniProtKB-KW"/>
</dbReference>
<dbReference type="FunFam" id="3.10.310.40:FF:000002">
    <property type="entry name" value="alanine--tRNA ligase, cytoplasmic"/>
    <property type="match status" value="1"/>
</dbReference>
<dbReference type="GO" id="GO:0006419">
    <property type="term" value="P:alanyl-tRNA aminoacylation"/>
    <property type="evidence" value="ECO:0007669"/>
    <property type="project" value="TreeGrafter"/>
</dbReference>
<evidence type="ECO:0000313" key="5">
    <source>
        <dbReference type="EMBL" id="KAF6405958.1"/>
    </source>
</evidence>
<keyword evidence="2" id="KW-0479">Metal-binding</keyword>
<evidence type="ECO:0000256" key="2">
    <source>
        <dbReference type="ARBA" id="ARBA00022723"/>
    </source>
</evidence>
<feature type="domain" description="DHHA1" evidence="4">
    <location>
        <begin position="78"/>
        <end position="183"/>
    </location>
</feature>
<evidence type="ECO:0000256" key="3">
    <source>
        <dbReference type="ARBA" id="ARBA00022833"/>
    </source>
</evidence>
<name>A0A7J8C520_MOLMO</name>
<protein>
    <recommendedName>
        <fullName evidence="4">DHHA1 domain-containing protein</fullName>
    </recommendedName>
</protein>
<evidence type="ECO:0000313" key="6">
    <source>
        <dbReference type="Proteomes" id="UP000550707"/>
    </source>
</evidence>
<reference evidence="5 6" key="1">
    <citation type="journal article" date="2020" name="Nature">
        <title>Six reference-quality genomes reveal evolution of bat adaptations.</title>
        <authorList>
            <person name="Jebb D."/>
            <person name="Huang Z."/>
            <person name="Pippel M."/>
            <person name="Hughes G.M."/>
            <person name="Lavrichenko K."/>
            <person name="Devanna P."/>
            <person name="Winkler S."/>
            <person name="Jermiin L.S."/>
            <person name="Skirmuntt E.C."/>
            <person name="Katzourakis A."/>
            <person name="Burkitt-Gray L."/>
            <person name="Ray D.A."/>
            <person name="Sullivan K.A.M."/>
            <person name="Roscito J.G."/>
            <person name="Kirilenko B.M."/>
            <person name="Davalos L.M."/>
            <person name="Corthals A.P."/>
            <person name="Power M.L."/>
            <person name="Jones G."/>
            <person name="Ransome R.D."/>
            <person name="Dechmann D.K.N."/>
            <person name="Locatelli A.G."/>
            <person name="Puechmaille S.J."/>
            <person name="Fedrigo O."/>
            <person name="Jarvis E.D."/>
            <person name="Hiller M."/>
            <person name="Vernes S.C."/>
            <person name="Myers E.W."/>
            <person name="Teeling E.C."/>
        </authorList>
    </citation>
    <scope>NUCLEOTIDE SEQUENCE [LARGE SCALE GENOMIC DNA]</scope>
    <source>
        <strain evidence="5">MMolMol1</strain>
        <tissue evidence="5">Muscle</tissue>
    </source>
</reference>
<dbReference type="GO" id="GO:0002161">
    <property type="term" value="F:aminoacyl-tRNA deacylase activity"/>
    <property type="evidence" value="ECO:0007669"/>
    <property type="project" value="TreeGrafter"/>
</dbReference>
<keyword evidence="3" id="KW-0862">Zinc</keyword>
<keyword evidence="1" id="KW-0963">Cytoplasm</keyword>
<dbReference type="PANTHER" id="PTHR11777">
    <property type="entry name" value="ALANYL-TRNA SYNTHETASE"/>
    <property type="match status" value="1"/>
</dbReference>
<dbReference type="Gene3D" id="3.10.310.40">
    <property type="match status" value="1"/>
</dbReference>
<organism evidence="5 6">
    <name type="scientific">Molossus molossus</name>
    <name type="common">Pallas' mastiff bat</name>
    <name type="synonym">Vespertilio molossus</name>
    <dbReference type="NCBI Taxonomy" id="27622"/>
    <lineage>
        <taxon>Eukaryota</taxon>
        <taxon>Metazoa</taxon>
        <taxon>Chordata</taxon>
        <taxon>Craniata</taxon>
        <taxon>Vertebrata</taxon>
        <taxon>Euteleostomi</taxon>
        <taxon>Mammalia</taxon>
        <taxon>Eutheria</taxon>
        <taxon>Laurasiatheria</taxon>
        <taxon>Chiroptera</taxon>
        <taxon>Yangochiroptera</taxon>
        <taxon>Molossidae</taxon>
        <taxon>Molossus</taxon>
    </lineage>
</organism>
<keyword evidence="6" id="KW-1185">Reference proteome</keyword>
<dbReference type="AlphaFoldDB" id="A0A7J8C520"/>
<gene>
    <name evidence="5" type="ORF">HJG59_000021</name>
</gene>
<dbReference type="InterPro" id="IPR003156">
    <property type="entry name" value="DHHA1_dom"/>
</dbReference>
<dbReference type="Pfam" id="PF02272">
    <property type="entry name" value="DHHA1"/>
    <property type="match status" value="1"/>
</dbReference>
<dbReference type="GO" id="GO:0004813">
    <property type="term" value="F:alanine-tRNA ligase activity"/>
    <property type="evidence" value="ECO:0007669"/>
    <property type="project" value="TreeGrafter"/>
</dbReference>
<evidence type="ECO:0000259" key="4">
    <source>
        <dbReference type="Pfam" id="PF02272"/>
    </source>
</evidence>
<dbReference type="GO" id="GO:0003676">
    <property type="term" value="F:nucleic acid binding"/>
    <property type="evidence" value="ECO:0007669"/>
    <property type="project" value="InterPro"/>
</dbReference>
<proteinExistence type="predicted"/>
<dbReference type="GO" id="GO:0005739">
    <property type="term" value="C:mitochondrion"/>
    <property type="evidence" value="ECO:0007669"/>
    <property type="project" value="TreeGrafter"/>
</dbReference>
<sequence length="192" mass="20878">MESKVKAQTVPNKDVQREIADLSEALATAVVPQWQKDEFRENLKSLKKIMDDLDRASKADVQKRVLEKTKQLIDSNPNQPLVILEMESGASAKALNEALKLFKTHSPQTSAMLFTVDNEAGKITCLCQVPQNAANRGLKASEWVQQVSGLMDGKGGGKDVSAQATGKNVGCLQEALQLATSFAQLRLGDVKN</sequence>
<comment type="caution">
    <text evidence="5">The sequence shown here is derived from an EMBL/GenBank/DDBJ whole genome shotgun (WGS) entry which is preliminary data.</text>
</comment>